<keyword evidence="2" id="KW-0349">Heme</keyword>
<evidence type="ECO:0000256" key="1">
    <source>
        <dbReference type="ARBA" id="ARBA00022448"/>
    </source>
</evidence>
<keyword evidence="4" id="KW-0249">Electron transport</keyword>
<dbReference type="PANTHER" id="PTHR40942:SF4">
    <property type="entry name" value="CYTOCHROME C5"/>
    <property type="match status" value="1"/>
</dbReference>
<dbReference type="Pfam" id="PF13442">
    <property type="entry name" value="Cytochrome_CBB3"/>
    <property type="match status" value="1"/>
</dbReference>
<dbReference type="InterPro" id="IPR009056">
    <property type="entry name" value="Cyt_c-like_dom"/>
</dbReference>
<organism evidence="7">
    <name type="scientific">marine metagenome</name>
    <dbReference type="NCBI Taxonomy" id="408172"/>
    <lineage>
        <taxon>unclassified sequences</taxon>
        <taxon>metagenomes</taxon>
        <taxon>ecological metagenomes</taxon>
    </lineage>
</organism>
<evidence type="ECO:0000256" key="3">
    <source>
        <dbReference type="ARBA" id="ARBA00022723"/>
    </source>
</evidence>
<evidence type="ECO:0000256" key="2">
    <source>
        <dbReference type="ARBA" id="ARBA00022617"/>
    </source>
</evidence>
<evidence type="ECO:0000313" key="7">
    <source>
        <dbReference type="EMBL" id="SVD42288.1"/>
    </source>
</evidence>
<feature type="domain" description="Cytochrome c" evidence="6">
    <location>
        <begin position="27"/>
        <end position="113"/>
    </location>
</feature>
<dbReference type="GO" id="GO:0009055">
    <property type="term" value="F:electron transfer activity"/>
    <property type="evidence" value="ECO:0007669"/>
    <property type="project" value="InterPro"/>
</dbReference>
<dbReference type="SUPFAM" id="SSF46626">
    <property type="entry name" value="Cytochrome c"/>
    <property type="match status" value="1"/>
</dbReference>
<evidence type="ECO:0000256" key="5">
    <source>
        <dbReference type="ARBA" id="ARBA00023004"/>
    </source>
</evidence>
<name>A0A382V8N1_9ZZZZ</name>
<proteinExistence type="predicted"/>
<dbReference type="PRINTS" id="PR00607">
    <property type="entry name" value="CYTCHROMECIE"/>
</dbReference>
<evidence type="ECO:0000256" key="4">
    <source>
        <dbReference type="ARBA" id="ARBA00022982"/>
    </source>
</evidence>
<dbReference type="PANTHER" id="PTHR40942">
    <property type="match status" value="1"/>
</dbReference>
<reference evidence="7" key="1">
    <citation type="submission" date="2018-05" db="EMBL/GenBank/DDBJ databases">
        <authorList>
            <person name="Lanie J.A."/>
            <person name="Ng W.-L."/>
            <person name="Kazmierczak K.M."/>
            <person name="Andrzejewski T.M."/>
            <person name="Davidsen T.M."/>
            <person name="Wayne K.J."/>
            <person name="Tettelin H."/>
            <person name="Glass J.I."/>
            <person name="Rusch D."/>
            <person name="Podicherti R."/>
            <person name="Tsui H.-C.T."/>
            <person name="Winkler M.E."/>
        </authorList>
    </citation>
    <scope>NUCLEOTIDE SEQUENCE</scope>
</reference>
<feature type="non-terminal residue" evidence="7">
    <location>
        <position position="1"/>
    </location>
</feature>
<sequence length="114" mass="11635">GQVAVVGEESEDAIVQNEIVADASAVGKSINGESVYNGLCVSCHGIAALAAMIPQAGDAAAWEPRIKKGTDVLYASAINGYTGELGMMPAKGGNPALSDEEVKAAVDYIINQVQ</sequence>
<dbReference type="AlphaFoldDB" id="A0A382V8N1"/>
<keyword evidence="5" id="KW-0408">Iron</keyword>
<dbReference type="Gene3D" id="1.10.760.10">
    <property type="entry name" value="Cytochrome c-like domain"/>
    <property type="match status" value="1"/>
</dbReference>
<dbReference type="InterPro" id="IPR036909">
    <property type="entry name" value="Cyt_c-like_dom_sf"/>
</dbReference>
<dbReference type="GO" id="GO:0020037">
    <property type="term" value="F:heme binding"/>
    <property type="evidence" value="ECO:0007669"/>
    <property type="project" value="InterPro"/>
</dbReference>
<accession>A0A382V8N1</accession>
<keyword evidence="1" id="KW-0813">Transport</keyword>
<gene>
    <name evidence="7" type="ORF">METZ01_LOCUS395142</name>
</gene>
<dbReference type="EMBL" id="UINC01149673">
    <property type="protein sequence ID" value="SVD42288.1"/>
    <property type="molecule type" value="Genomic_DNA"/>
</dbReference>
<protein>
    <recommendedName>
        <fullName evidence="6">Cytochrome c domain-containing protein</fullName>
    </recommendedName>
</protein>
<evidence type="ECO:0000259" key="6">
    <source>
        <dbReference type="PROSITE" id="PS51007"/>
    </source>
</evidence>
<dbReference type="PROSITE" id="PS51007">
    <property type="entry name" value="CYTC"/>
    <property type="match status" value="1"/>
</dbReference>
<keyword evidence="3" id="KW-0479">Metal-binding</keyword>
<dbReference type="InterPro" id="IPR002323">
    <property type="entry name" value="Cyt_CIE"/>
</dbReference>
<dbReference type="GO" id="GO:0005506">
    <property type="term" value="F:iron ion binding"/>
    <property type="evidence" value="ECO:0007669"/>
    <property type="project" value="InterPro"/>
</dbReference>